<evidence type="ECO:0000256" key="1">
    <source>
        <dbReference type="SAM" id="MobiDB-lite"/>
    </source>
</evidence>
<dbReference type="Proteomes" id="UP001183202">
    <property type="component" value="Unassembled WGS sequence"/>
</dbReference>
<proteinExistence type="predicted"/>
<feature type="region of interest" description="Disordered" evidence="1">
    <location>
        <begin position="1"/>
        <end position="20"/>
    </location>
</feature>
<dbReference type="Gene3D" id="3.90.1200.10">
    <property type="match status" value="1"/>
</dbReference>
<sequence>MPDLVVPATTDERPRRRADRTRRAVAAAVAVAREHGLRVDEPVVLNDRFSVQVHLAPAPVVAGISTWTAELRPDITDWLARKVAVTDHLEAVGAPVVGNSRELPPGPHERDGLAMTFTTWAPPDTDRTPGAADCVAMLPDLHTALATYPGELPLLAPVHQDVPRGLAALDRHPDVLTPEERDRLLSAHERLAPFAAAPGDVTVLHGDLHPGNLHATGGELRWIDFEDVCRGPVGYDLALLRWMDPTAGDGWAEPEQLALCSDLRAVYLASCMIAFRDVFGDDPEWDGYIRWFVSRISS</sequence>
<reference evidence="4" key="1">
    <citation type="submission" date="2023-07" db="EMBL/GenBank/DDBJ databases">
        <title>30 novel species of actinomycetes from the DSMZ collection.</title>
        <authorList>
            <person name="Nouioui I."/>
        </authorList>
    </citation>
    <scope>NUCLEOTIDE SEQUENCE [LARGE SCALE GENOMIC DNA]</scope>
    <source>
        <strain evidence="4">DSM 45834</strain>
    </source>
</reference>
<name>A0ABU2NI67_9PSEU</name>
<keyword evidence="3" id="KW-0808">Transferase</keyword>
<dbReference type="EMBL" id="JAVREJ010000039">
    <property type="protein sequence ID" value="MDT0353655.1"/>
    <property type="molecule type" value="Genomic_DNA"/>
</dbReference>
<accession>A0ABU2NI67</accession>
<dbReference type="GO" id="GO:0016740">
    <property type="term" value="F:transferase activity"/>
    <property type="evidence" value="ECO:0007669"/>
    <property type="project" value="UniProtKB-KW"/>
</dbReference>
<evidence type="ECO:0000313" key="4">
    <source>
        <dbReference type="Proteomes" id="UP001183202"/>
    </source>
</evidence>
<dbReference type="EC" id="2.7.1.-" evidence="3"/>
<comment type="caution">
    <text evidence="3">The sequence shown here is derived from an EMBL/GenBank/DDBJ whole genome shotgun (WGS) entry which is preliminary data.</text>
</comment>
<dbReference type="Pfam" id="PF01636">
    <property type="entry name" value="APH"/>
    <property type="match status" value="1"/>
</dbReference>
<dbReference type="SUPFAM" id="SSF56112">
    <property type="entry name" value="Protein kinase-like (PK-like)"/>
    <property type="match status" value="1"/>
</dbReference>
<gene>
    <name evidence="3" type="ORF">RM445_29615</name>
</gene>
<dbReference type="InterPro" id="IPR002575">
    <property type="entry name" value="Aminoglycoside_PTrfase"/>
</dbReference>
<dbReference type="RefSeq" id="WP_311560168.1">
    <property type="nucleotide sequence ID" value="NZ_JAVREJ010000039.1"/>
</dbReference>
<feature type="domain" description="Aminoglycoside phosphotransferase" evidence="2">
    <location>
        <begin position="82"/>
        <end position="265"/>
    </location>
</feature>
<evidence type="ECO:0000259" key="2">
    <source>
        <dbReference type="Pfam" id="PF01636"/>
    </source>
</evidence>
<dbReference type="InterPro" id="IPR011009">
    <property type="entry name" value="Kinase-like_dom_sf"/>
</dbReference>
<keyword evidence="4" id="KW-1185">Reference proteome</keyword>
<protein>
    <submittedName>
        <fullName evidence="3">Aminoglycoside phosphotransferase family protein</fullName>
        <ecNumber evidence="3">2.7.1.-</ecNumber>
    </submittedName>
</protein>
<evidence type="ECO:0000313" key="3">
    <source>
        <dbReference type="EMBL" id="MDT0353655.1"/>
    </source>
</evidence>
<organism evidence="3 4">
    <name type="scientific">Pseudonocardia charpentierae</name>
    <dbReference type="NCBI Taxonomy" id="3075545"/>
    <lineage>
        <taxon>Bacteria</taxon>
        <taxon>Bacillati</taxon>
        <taxon>Actinomycetota</taxon>
        <taxon>Actinomycetes</taxon>
        <taxon>Pseudonocardiales</taxon>
        <taxon>Pseudonocardiaceae</taxon>
        <taxon>Pseudonocardia</taxon>
    </lineage>
</organism>